<evidence type="ECO:0000256" key="2">
    <source>
        <dbReference type="ARBA" id="ARBA00008873"/>
    </source>
</evidence>
<comment type="similarity">
    <text evidence="2">Belongs to the cation diffusion facilitator (CDF) transporter (TC 2.A.4) family. SLC30A subfamily.</text>
</comment>
<dbReference type="GO" id="GO:0005385">
    <property type="term" value="F:zinc ion transmembrane transporter activity"/>
    <property type="evidence" value="ECO:0000318"/>
    <property type="project" value="GO_Central"/>
</dbReference>
<feature type="transmembrane region" description="Helical" evidence="8">
    <location>
        <begin position="37"/>
        <end position="58"/>
    </location>
</feature>
<dbReference type="Gene3D" id="1.20.1510.10">
    <property type="entry name" value="Cation efflux protein transmembrane domain"/>
    <property type="match status" value="1"/>
</dbReference>
<protein>
    <submittedName>
        <fullName evidence="10">Metal cation efflux system protein CzcD isoform X1</fullName>
    </submittedName>
</protein>
<reference evidence="10" key="1">
    <citation type="submission" date="2025-08" db="UniProtKB">
        <authorList>
            <consortium name="RefSeq"/>
        </authorList>
    </citation>
    <scope>IDENTIFICATION</scope>
    <source>
        <strain evidence="10">J_2021</strain>
        <tissue evidence="10">Erythrocytes</tissue>
    </source>
</reference>
<dbReference type="GO" id="GO:0006882">
    <property type="term" value="P:intracellular zinc ion homeostasis"/>
    <property type="evidence" value="ECO:0000318"/>
    <property type="project" value="GO_Central"/>
</dbReference>
<dbReference type="GO" id="GO:0016020">
    <property type="term" value="C:membrane"/>
    <property type="evidence" value="ECO:0000318"/>
    <property type="project" value="GO_Central"/>
</dbReference>
<dbReference type="GO" id="GO:0071577">
    <property type="term" value="P:zinc ion transmembrane transport"/>
    <property type="evidence" value="ECO:0000318"/>
    <property type="project" value="GO_Central"/>
</dbReference>
<evidence type="ECO:0000256" key="3">
    <source>
        <dbReference type="ARBA" id="ARBA00022692"/>
    </source>
</evidence>
<comment type="subcellular location">
    <subcellularLocation>
        <location evidence="1">Membrane</location>
        <topology evidence="1">Multi-pass membrane protein</topology>
    </subcellularLocation>
</comment>
<name>A0A1L8F851_XENLA</name>
<dbReference type="STRING" id="8355.A0A1L8F851"/>
<dbReference type="InterPro" id="IPR027469">
    <property type="entry name" value="Cation_efflux_TMD_sf"/>
</dbReference>
<organism evidence="9 10">
    <name type="scientific">Xenopus laevis</name>
    <name type="common">African clawed frog</name>
    <dbReference type="NCBI Taxonomy" id="8355"/>
    <lineage>
        <taxon>Eukaryota</taxon>
        <taxon>Metazoa</taxon>
        <taxon>Chordata</taxon>
        <taxon>Craniata</taxon>
        <taxon>Vertebrata</taxon>
        <taxon>Euteleostomi</taxon>
        <taxon>Amphibia</taxon>
        <taxon>Batrachia</taxon>
        <taxon>Anura</taxon>
        <taxon>Pipoidea</taxon>
        <taxon>Pipidae</taxon>
        <taxon>Xenopodinae</taxon>
        <taxon>Xenopus</taxon>
        <taxon>Xenopus</taxon>
    </lineage>
</organism>
<evidence type="ECO:0000313" key="9">
    <source>
        <dbReference type="Proteomes" id="UP000186698"/>
    </source>
</evidence>
<dbReference type="GO" id="GO:0005783">
    <property type="term" value="C:endoplasmic reticulum"/>
    <property type="evidence" value="ECO:0000318"/>
    <property type="project" value="GO_Central"/>
</dbReference>
<proteinExistence type="inferred from homology"/>
<dbReference type="GO" id="GO:0019855">
    <property type="term" value="F:calcium channel inhibitor activity"/>
    <property type="evidence" value="ECO:0000318"/>
    <property type="project" value="GO_Central"/>
</dbReference>
<evidence type="ECO:0000256" key="1">
    <source>
        <dbReference type="ARBA" id="ARBA00004141"/>
    </source>
</evidence>
<dbReference type="PaxDb" id="8355-A0A1L8F851"/>
<dbReference type="OrthoDB" id="29444at2759"/>
<keyword evidence="4" id="KW-0862">Zinc</keyword>
<evidence type="ECO:0000256" key="5">
    <source>
        <dbReference type="ARBA" id="ARBA00022989"/>
    </source>
</evidence>
<dbReference type="PANTHER" id="PTHR45820">
    <property type="entry name" value="FI23527P1"/>
    <property type="match status" value="1"/>
</dbReference>
<keyword evidence="6 8" id="KW-0472">Membrane</keyword>
<dbReference type="SUPFAM" id="SSF161111">
    <property type="entry name" value="Cation efflux protein transmembrane domain-like"/>
    <property type="match status" value="1"/>
</dbReference>
<dbReference type="GO" id="GO:0005794">
    <property type="term" value="C:Golgi apparatus"/>
    <property type="evidence" value="ECO:0000318"/>
    <property type="project" value="GO_Central"/>
</dbReference>
<feature type="transmembrane region" description="Helical" evidence="8">
    <location>
        <begin position="64"/>
        <end position="87"/>
    </location>
</feature>
<accession>A0A1L8F851</accession>
<dbReference type="KEGG" id="xla:108698528"/>
<sequence>MMEGGERAEQLKETLRREGKELGEGRMKAQQEREGQSMISTTLLLPVALFVLLAQLILSRFSDSLLSLTDSAHTFSLLLVLCPPFILSHSKSLPHYACLRLPTLFSLLSPLLLSSLSFSLALGSMGRFVHPHHPHRPVLIFAAGVLGLGFNAIFIAATGTWQETGSKLTGGTKRRWLLILRLLSFLTPSSLLLASSLSLHLTDKDSPVLHYMDPALCLVSVAILITSVYSSMVENACILLQAVPPCFDLCGLKKDLEILCGPEGHHELHVWALAPGNGVASLHINCSGPEAYQVFLEQAQLLFKRHGISLITVQPEFGAHGPCRLACGLSCTQHLCCESQVLKAKVLVPTNPCP</sequence>
<feature type="transmembrane region" description="Helical" evidence="8">
    <location>
        <begin position="99"/>
        <end position="118"/>
    </location>
</feature>
<keyword evidence="9" id="KW-1185">Reference proteome</keyword>
<dbReference type="OMA" id="CGPEGHH"/>
<evidence type="ECO:0000313" key="10">
    <source>
        <dbReference type="RefSeq" id="XP_041428761.1"/>
    </source>
</evidence>
<evidence type="ECO:0000256" key="4">
    <source>
        <dbReference type="ARBA" id="ARBA00022833"/>
    </source>
</evidence>
<dbReference type="PANTHER" id="PTHR45820:SF8">
    <property type="entry name" value="ZINC TRANSPORTER PROTEIN DDB_G0282067-RELATED"/>
    <property type="match status" value="1"/>
</dbReference>
<dbReference type="Proteomes" id="UP000186698">
    <property type="component" value="Chromosome 8L"/>
</dbReference>
<feature type="transmembrane region" description="Helical" evidence="8">
    <location>
        <begin position="178"/>
        <end position="199"/>
    </location>
</feature>
<dbReference type="GO" id="GO:0010312">
    <property type="term" value="P:detoxification of zinc ion"/>
    <property type="evidence" value="ECO:0000318"/>
    <property type="project" value="GO_Central"/>
</dbReference>
<keyword evidence="5 8" id="KW-1133">Transmembrane helix</keyword>
<feature type="transmembrane region" description="Helical" evidence="8">
    <location>
        <begin position="211"/>
        <end position="229"/>
    </location>
</feature>
<evidence type="ECO:0000256" key="7">
    <source>
        <dbReference type="SAM" id="MobiDB-lite"/>
    </source>
</evidence>
<gene>
    <name evidence="10" type="primary">LOC108698528</name>
</gene>
<feature type="region of interest" description="Disordered" evidence="7">
    <location>
        <begin position="1"/>
        <end position="33"/>
    </location>
</feature>
<dbReference type="RefSeq" id="XP_041428761.1">
    <property type="nucleotide sequence ID" value="XM_041572827.1"/>
</dbReference>
<keyword evidence="3 8" id="KW-0812">Transmembrane</keyword>
<feature type="transmembrane region" description="Helical" evidence="8">
    <location>
        <begin position="138"/>
        <end position="157"/>
    </location>
</feature>
<evidence type="ECO:0000256" key="6">
    <source>
        <dbReference type="ARBA" id="ARBA00023136"/>
    </source>
</evidence>
<dbReference type="AlphaFoldDB" id="A0A1L8F851"/>
<dbReference type="GeneID" id="108698528"/>
<evidence type="ECO:0000256" key="8">
    <source>
        <dbReference type="SAM" id="Phobius"/>
    </source>
</evidence>